<feature type="compositionally biased region" description="Basic and acidic residues" evidence="1">
    <location>
        <begin position="1"/>
        <end position="26"/>
    </location>
</feature>
<evidence type="ECO:0000313" key="2">
    <source>
        <dbReference type="EMBL" id="CAB9525787.1"/>
    </source>
</evidence>
<name>A0A9N8EPU6_9STRA</name>
<feature type="compositionally biased region" description="Acidic residues" evidence="1">
    <location>
        <begin position="59"/>
        <end position="71"/>
    </location>
</feature>
<dbReference type="EMBL" id="CAICTM010001724">
    <property type="protein sequence ID" value="CAB9525787.1"/>
    <property type="molecule type" value="Genomic_DNA"/>
</dbReference>
<evidence type="ECO:0000256" key="1">
    <source>
        <dbReference type="SAM" id="MobiDB-lite"/>
    </source>
</evidence>
<sequence length="628" mass="69764">MGQRKNSKESETGKQREDSIDSDRTEQTVLEDFDEESPVAAPSETFDETILSENTPTDAPEEQESSVDETLEVLSRDEPLLPKKSVTRSKVGKKAKKKGTRSMVGQKLHHVAPSSTPLDAPIPTPTASLDEVFLPPPEDTGASVYEPPPSQAPYYTEEFLPSVSTTLPTTPSQTGSIIVPEEDSLEESAPPTQTRTEAPSGEPALEPTAQPTRLPTRLPKTATPTEEPTFLPTTEEPTILPTEEPTIPPTAETTILPTEEPTILPSTAAPSVQETFKPSMIPTEFPSQSGIPVAVTTDEQAVALYEFTPGEVSEPDSAEVFRLQIATTAFYIGIFSEHYSDNPDTTFLNIVATVADLRYDPDAEPPIQVDWDFRIFFDANSNVLPTQQELLALIYADEDALNEYVEIYLHNSDDVWASVIRVTYSEAPEGELPEPERPSFRPTRRPSGQPTLVATLIRTLSPTLTPPEEGLDFPTEEVEATLRFGFSSDDDVEEPTEEDLNRLESALSAFYTALYTQVYLDEDDTNLATVVATVVETSFNDRSNEPLQVNMNYNIFFSHDTTVIPSSETLFEIMERNSEFLQNSILEDFEWMEDNIWNQVSSVTVEPLTSIRRRRRQGGKKNKKKQDS</sequence>
<reference evidence="2" key="1">
    <citation type="submission" date="2020-06" db="EMBL/GenBank/DDBJ databases">
        <authorList>
            <consortium name="Plant Systems Biology data submission"/>
        </authorList>
    </citation>
    <scope>NUCLEOTIDE SEQUENCE</scope>
    <source>
        <strain evidence="2">D6</strain>
    </source>
</reference>
<dbReference type="AlphaFoldDB" id="A0A9N8EPU6"/>
<keyword evidence="3" id="KW-1185">Reference proteome</keyword>
<feature type="region of interest" description="Disordered" evidence="1">
    <location>
        <begin position="1"/>
        <end position="261"/>
    </location>
</feature>
<feature type="compositionally biased region" description="Basic residues" evidence="1">
    <location>
        <begin position="85"/>
        <end position="100"/>
    </location>
</feature>
<feature type="region of interest" description="Disordered" evidence="1">
    <location>
        <begin position="428"/>
        <end position="448"/>
    </location>
</feature>
<protein>
    <submittedName>
        <fullName evidence="2">ECF subfamily RNA polymerase sigma-24 subunit</fullName>
    </submittedName>
</protein>
<accession>A0A9N8EPU6</accession>
<organism evidence="2 3">
    <name type="scientific">Seminavis robusta</name>
    <dbReference type="NCBI Taxonomy" id="568900"/>
    <lineage>
        <taxon>Eukaryota</taxon>
        <taxon>Sar</taxon>
        <taxon>Stramenopiles</taxon>
        <taxon>Ochrophyta</taxon>
        <taxon>Bacillariophyta</taxon>
        <taxon>Bacillariophyceae</taxon>
        <taxon>Bacillariophycidae</taxon>
        <taxon>Naviculales</taxon>
        <taxon>Naviculaceae</taxon>
        <taxon>Seminavis</taxon>
    </lineage>
</organism>
<gene>
    <name evidence="2" type="ORF">SEMRO_1726_G293840.1</name>
</gene>
<feature type="compositionally biased region" description="Low complexity" evidence="1">
    <location>
        <begin position="161"/>
        <end position="174"/>
    </location>
</feature>
<evidence type="ECO:0000313" key="3">
    <source>
        <dbReference type="Proteomes" id="UP001153069"/>
    </source>
</evidence>
<proteinExistence type="predicted"/>
<comment type="caution">
    <text evidence="2">The sequence shown here is derived from an EMBL/GenBank/DDBJ whole genome shotgun (WGS) entry which is preliminary data.</text>
</comment>
<dbReference type="Proteomes" id="UP001153069">
    <property type="component" value="Unassembled WGS sequence"/>
</dbReference>
<feature type="compositionally biased region" description="Low complexity" evidence="1">
    <location>
        <begin position="221"/>
        <end position="261"/>
    </location>
</feature>